<feature type="signal peptide" evidence="7">
    <location>
        <begin position="1"/>
        <end position="18"/>
    </location>
</feature>
<sequence length="271" mass="29827">MKKWLTGLSIASSMLVLGACGGGDDSGEDTGNAENQQESQGQTASGSGEEGGGQSAQSGEGQQEMPEPDMEGVPDVVAEVNGEEVTKDEFQQAYESQFQQAAMQQQMSGQEVNQDELKKQVADGMVSQELLIQETENRGIEAPEDEVNKTLDDIVKQNQMKSQDEFFTAMEEQGMKKDEVMSQLKTQVKMDQLIAEETGDIEPSDDELKEIYDQQKEQMSQMQGEEGGSEMPSFDEMKPQLKEQVVMQKESEAAQTLAEDLKEKSDVTVNL</sequence>
<evidence type="ECO:0000313" key="9">
    <source>
        <dbReference type="Proteomes" id="UP000034287"/>
    </source>
</evidence>
<protein>
    <recommendedName>
        <fullName evidence="2">peptidylprolyl isomerase</fullName>
        <ecNumber evidence="2">5.2.1.8</ecNumber>
    </recommendedName>
</protein>
<dbReference type="PATRIC" id="fig|1432562.3.peg.1546"/>
<feature type="compositionally biased region" description="Low complexity" evidence="6">
    <location>
        <begin position="36"/>
        <end position="47"/>
    </location>
</feature>
<keyword evidence="9" id="KW-1185">Reference proteome</keyword>
<dbReference type="AlphaFoldDB" id="A0A0M2SLS2"/>
<dbReference type="SUPFAM" id="SSF109998">
    <property type="entry name" value="Triger factor/SurA peptide-binding domain-like"/>
    <property type="match status" value="1"/>
</dbReference>
<dbReference type="EC" id="5.2.1.8" evidence="2"/>
<name>A0A0M2SLS2_9STAP</name>
<evidence type="ECO:0000256" key="4">
    <source>
        <dbReference type="ARBA" id="ARBA00023110"/>
    </source>
</evidence>
<evidence type="ECO:0000256" key="5">
    <source>
        <dbReference type="ARBA" id="ARBA00023235"/>
    </source>
</evidence>
<dbReference type="InterPro" id="IPR050245">
    <property type="entry name" value="PrsA_foldase"/>
</dbReference>
<evidence type="ECO:0000256" key="7">
    <source>
        <dbReference type="SAM" id="SignalP"/>
    </source>
</evidence>
<proteinExistence type="predicted"/>
<evidence type="ECO:0000256" key="2">
    <source>
        <dbReference type="ARBA" id="ARBA00013194"/>
    </source>
</evidence>
<feature type="chain" id="PRO_5038988289" description="peptidylprolyl isomerase" evidence="7">
    <location>
        <begin position="19"/>
        <end position="271"/>
    </location>
</feature>
<reference evidence="8 9" key="1">
    <citation type="submission" date="2015-04" db="EMBL/GenBank/DDBJ databases">
        <title>Taxonomic description and genome sequence of Salinicoccus sediminis sp. nov., a novel hyper halotolerant bacterium isolated from marine sediment.</title>
        <authorList>
            <person name="Mathan Kumar R."/>
            <person name="Kaur G."/>
            <person name="Kumar N."/>
            <person name="Kumar A."/>
            <person name="Singh N.K."/>
            <person name="Kaur N."/>
            <person name="Mayilraj S."/>
        </authorList>
    </citation>
    <scope>NUCLEOTIDE SEQUENCE [LARGE SCALE GENOMIC DNA]</scope>
    <source>
        <strain evidence="8 9">SV-16</strain>
    </source>
</reference>
<feature type="region of interest" description="Disordered" evidence="6">
    <location>
        <begin position="17"/>
        <end position="86"/>
    </location>
</feature>
<feature type="compositionally biased region" description="Basic and acidic residues" evidence="6">
    <location>
        <begin position="259"/>
        <end position="271"/>
    </location>
</feature>
<dbReference type="RefSeq" id="WP_046515333.1">
    <property type="nucleotide sequence ID" value="NZ_LAYZ01000004.1"/>
</dbReference>
<feature type="region of interest" description="Disordered" evidence="6">
    <location>
        <begin position="215"/>
        <end position="271"/>
    </location>
</feature>
<evidence type="ECO:0000256" key="6">
    <source>
        <dbReference type="SAM" id="MobiDB-lite"/>
    </source>
</evidence>
<feature type="compositionally biased region" description="Low complexity" evidence="6">
    <location>
        <begin position="55"/>
        <end position="64"/>
    </location>
</feature>
<dbReference type="Pfam" id="PF13624">
    <property type="entry name" value="SurA_N_3"/>
    <property type="match status" value="1"/>
</dbReference>
<evidence type="ECO:0000313" key="8">
    <source>
        <dbReference type="EMBL" id="KKK34606.1"/>
    </source>
</evidence>
<dbReference type="EMBL" id="LAYZ01000004">
    <property type="protein sequence ID" value="KKK34606.1"/>
    <property type="molecule type" value="Genomic_DNA"/>
</dbReference>
<accession>A0A0M2SLS2</accession>
<keyword evidence="3 7" id="KW-0732">Signal</keyword>
<keyword evidence="5 8" id="KW-0413">Isomerase</keyword>
<comment type="caution">
    <text evidence="8">The sequence shown here is derived from an EMBL/GenBank/DDBJ whole genome shotgun (WGS) entry which is preliminary data.</text>
</comment>
<dbReference type="PROSITE" id="PS51257">
    <property type="entry name" value="PROKAR_LIPOPROTEIN"/>
    <property type="match status" value="1"/>
</dbReference>
<evidence type="ECO:0000256" key="3">
    <source>
        <dbReference type="ARBA" id="ARBA00022729"/>
    </source>
</evidence>
<dbReference type="OrthoDB" id="4775280at2"/>
<dbReference type="Gene3D" id="1.10.4030.10">
    <property type="entry name" value="Porin chaperone SurA, peptide-binding domain"/>
    <property type="match status" value="1"/>
</dbReference>
<dbReference type="PANTHER" id="PTHR47245">
    <property type="entry name" value="PEPTIDYLPROLYL ISOMERASE"/>
    <property type="match status" value="1"/>
</dbReference>
<comment type="catalytic activity">
    <reaction evidence="1">
        <text>[protein]-peptidylproline (omega=180) = [protein]-peptidylproline (omega=0)</text>
        <dbReference type="Rhea" id="RHEA:16237"/>
        <dbReference type="Rhea" id="RHEA-COMP:10747"/>
        <dbReference type="Rhea" id="RHEA-COMP:10748"/>
        <dbReference type="ChEBI" id="CHEBI:83833"/>
        <dbReference type="ChEBI" id="CHEBI:83834"/>
        <dbReference type="EC" id="5.2.1.8"/>
    </reaction>
</comment>
<dbReference type="STRING" id="1432562.WN59_07730"/>
<organism evidence="8 9">
    <name type="scientific">Salinicoccus sediminis</name>
    <dbReference type="NCBI Taxonomy" id="1432562"/>
    <lineage>
        <taxon>Bacteria</taxon>
        <taxon>Bacillati</taxon>
        <taxon>Bacillota</taxon>
        <taxon>Bacilli</taxon>
        <taxon>Bacillales</taxon>
        <taxon>Staphylococcaceae</taxon>
        <taxon>Salinicoccus</taxon>
    </lineage>
</organism>
<evidence type="ECO:0000256" key="1">
    <source>
        <dbReference type="ARBA" id="ARBA00000971"/>
    </source>
</evidence>
<dbReference type="PANTHER" id="PTHR47245:SF1">
    <property type="entry name" value="FOLDASE PROTEIN PRSA"/>
    <property type="match status" value="1"/>
</dbReference>
<keyword evidence="4" id="KW-0697">Rotamase</keyword>
<dbReference type="InterPro" id="IPR027304">
    <property type="entry name" value="Trigger_fact/SurA_dom_sf"/>
</dbReference>
<dbReference type="GO" id="GO:0003755">
    <property type="term" value="F:peptidyl-prolyl cis-trans isomerase activity"/>
    <property type="evidence" value="ECO:0007669"/>
    <property type="project" value="UniProtKB-KW"/>
</dbReference>
<dbReference type="Proteomes" id="UP000034287">
    <property type="component" value="Unassembled WGS sequence"/>
</dbReference>
<gene>
    <name evidence="8" type="ORF">WN59_07730</name>
</gene>